<protein>
    <submittedName>
        <fullName evidence="3">Diguanylate cyclase (GGDEF domain)</fullName>
    </submittedName>
</protein>
<dbReference type="FunFam" id="3.30.70.270:FF:000001">
    <property type="entry name" value="Diguanylate cyclase domain protein"/>
    <property type="match status" value="1"/>
</dbReference>
<feature type="non-terminal residue" evidence="3">
    <location>
        <position position="1"/>
    </location>
</feature>
<feature type="transmembrane region" description="Helical" evidence="1">
    <location>
        <begin position="12"/>
        <end position="32"/>
    </location>
</feature>
<organism evidence="3">
    <name type="scientific">hydrothermal vent metagenome</name>
    <dbReference type="NCBI Taxonomy" id="652676"/>
    <lineage>
        <taxon>unclassified sequences</taxon>
        <taxon>metagenomes</taxon>
        <taxon>ecological metagenomes</taxon>
    </lineage>
</organism>
<dbReference type="AlphaFoldDB" id="A0A3B0ZBN9"/>
<dbReference type="EMBL" id="UOFQ01000115">
    <property type="protein sequence ID" value="VAW88971.1"/>
    <property type="molecule type" value="Genomic_DNA"/>
</dbReference>
<dbReference type="NCBIfam" id="TIGR00254">
    <property type="entry name" value="GGDEF"/>
    <property type="match status" value="1"/>
</dbReference>
<reference evidence="3" key="1">
    <citation type="submission" date="2018-06" db="EMBL/GenBank/DDBJ databases">
        <authorList>
            <person name="Zhirakovskaya E."/>
        </authorList>
    </citation>
    <scope>NUCLEOTIDE SEQUENCE</scope>
</reference>
<dbReference type="PANTHER" id="PTHR45138:SF9">
    <property type="entry name" value="DIGUANYLATE CYCLASE DGCM-RELATED"/>
    <property type="match status" value="1"/>
</dbReference>
<dbReference type="SUPFAM" id="SSF55073">
    <property type="entry name" value="Nucleotide cyclase"/>
    <property type="match status" value="1"/>
</dbReference>
<dbReference type="PANTHER" id="PTHR45138">
    <property type="entry name" value="REGULATORY COMPONENTS OF SENSORY TRANSDUCTION SYSTEM"/>
    <property type="match status" value="1"/>
</dbReference>
<feature type="domain" description="GGDEF" evidence="2">
    <location>
        <begin position="76"/>
        <end position="209"/>
    </location>
</feature>
<dbReference type="CDD" id="cd01949">
    <property type="entry name" value="GGDEF"/>
    <property type="match status" value="1"/>
</dbReference>
<dbReference type="SMART" id="SM00267">
    <property type="entry name" value="GGDEF"/>
    <property type="match status" value="1"/>
</dbReference>
<sequence>SPEGGEWWQILLNRFAAIFAILVIAIFGYVFLSRQLQLEEQIRKQADTDELTGVASRRYLLAELEARLLEANRYQRPVSLFLIDVDHFKNINDQFGHQVGDSMLKMIADVCLRSIRKVDTFGRYGGEEFLVVCPNTGSSEAKLLAERMRQAVSEASLGGEHTALRVTISIGIASSEDWSESSYDLIGLADEAMYAAKGRGRNQVVVSSIADGAQISSVDGTNLSRGS</sequence>
<dbReference type="InterPro" id="IPR050469">
    <property type="entry name" value="Diguanylate_Cyclase"/>
</dbReference>
<dbReference type="GO" id="GO:0052621">
    <property type="term" value="F:diguanylate cyclase activity"/>
    <property type="evidence" value="ECO:0007669"/>
    <property type="project" value="TreeGrafter"/>
</dbReference>
<evidence type="ECO:0000313" key="3">
    <source>
        <dbReference type="EMBL" id="VAW88971.1"/>
    </source>
</evidence>
<accession>A0A3B0ZBN9</accession>
<evidence type="ECO:0000259" key="2">
    <source>
        <dbReference type="PROSITE" id="PS50887"/>
    </source>
</evidence>
<dbReference type="InterPro" id="IPR043128">
    <property type="entry name" value="Rev_trsase/Diguanyl_cyclase"/>
</dbReference>
<dbReference type="Gene3D" id="3.30.70.270">
    <property type="match status" value="1"/>
</dbReference>
<keyword evidence="1" id="KW-1133">Transmembrane helix</keyword>
<dbReference type="InterPro" id="IPR029787">
    <property type="entry name" value="Nucleotide_cyclase"/>
</dbReference>
<keyword evidence="1" id="KW-0472">Membrane</keyword>
<evidence type="ECO:0000256" key="1">
    <source>
        <dbReference type="SAM" id="Phobius"/>
    </source>
</evidence>
<gene>
    <name evidence="3" type="ORF">MNBD_GAMMA17-892</name>
</gene>
<name>A0A3B0ZBN9_9ZZZZ</name>
<proteinExistence type="predicted"/>
<keyword evidence="1" id="KW-0812">Transmembrane</keyword>
<dbReference type="PROSITE" id="PS50887">
    <property type="entry name" value="GGDEF"/>
    <property type="match status" value="1"/>
</dbReference>
<dbReference type="InterPro" id="IPR000160">
    <property type="entry name" value="GGDEF_dom"/>
</dbReference>
<dbReference type="Pfam" id="PF00990">
    <property type="entry name" value="GGDEF"/>
    <property type="match status" value="1"/>
</dbReference>